<dbReference type="AlphaFoldDB" id="A0ABD2MHT6"/>
<reference evidence="1 2" key="1">
    <citation type="journal article" date="2021" name="BMC Biol.">
        <title>Horizontally acquired antibacterial genes associated with adaptive radiation of ladybird beetles.</title>
        <authorList>
            <person name="Li H.S."/>
            <person name="Tang X.F."/>
            <person name="Huang Y.H."/>
            <person name="Xu Z.Y."/>
            <person name="Chen M.L."/>
            <person name="Du X.Y."/>
            <person name="Qiu B.Y."/>
            <person name="Chen P.T."/>
            <person name="Zhang W."/>
            <person name="Slipinski A."/>
            <person name="Escalona H.E."/>
            <person name="Waterhouse R.M."/>
            <person name="Zwick A."/>
            <person name="Pang H."/>
        </authorList>
    </citation>
    <scope>NUCLEOTIDE SEQUENCE [LARGE SCALE GENOMIC DNA]</scope>
    <source>
        <strain evidence="1">SYSU2018</strain>
    </source>
</reference>
<organism evidence="1 2">
    <name type="scientific">Cryptolaemus montrouzieri</name>
    <dbReference type="NCBI Taxonomy" id="559131"/>
    <lineage>
        <taxon>Eukaryota</taxon>
        <taxon>Metazoa</taxon>
        <taxon>Ecdysozoa</taxon>
        <taxon>Arthropoda</taxon>
        <taxon>Hexapoda</taxon>
        <taxon>Insecta</taxon>
        <taxon>Pterygota</taxon>
        <taxon>Neoptera</taxon>
        <taxon>Endopterygota</taxon>
        <taxon>Coleoptera</taxon>
        <taxon>Polyphaga</taxon>
        <taxon>Cucujiformia</taxon>
        <taxon>Coccinelloidea</taxon>
        <taxon>Coccinellidae</taxon>
        <taxon>Scymninae</taxon>
        <taxon>Scymnini</taxon>
        <taxon>Cryptolaemus</taxon>
    </lineage>
</organism>
<proteinExistence type="predicted"/>
<evidence type="ECO:0000313" key="2">
    <source>
        <dbReference type="Proteomes" id="UP001516400"/>
    </source>
</evidence>
<gene>
    <name evidence="1" type="ORF">HHI36_010064</name>
</gene>
<protein>
    <submittedName>
        <fullName evidence="1">Uncharacterized protein</fullName>
    </submittedName>
</protein>
<comment type="caution">
    <text evidence="1">The sequence shown here is derived from an EMBL/GenBank/DDBJ whole genome shotgun (WGS) entry which is preliminary data.</text>
</comment>
<keyword evidence="2" id="KW-1185">Reference proteome</keyword>
<evidence type="ECO:0000313" key="1">
    <source>
        <dbReference type="EMBL" id="KAL3265870.1"/>
    </source>
</evidence>
<dbReference type="PANTHER" id="PTHR23287">
    <property type="entry name" value="RUBY-EYE2-LIKE PROTEIN"/>
    <property type="match status" value="1"/>
</dbReference>
<accession>A0ABD2MHT6</accession>
<dbReference type="Proteomes" id="UP001516400">
    <property type="component" value="Unassembled WGS sequence"/>
</dbReference>
<dbReference type="EMBL" id="JABFTP020000001">
    <property type="protein sequence ID" value="KAL3265870.1"/>
    <property type="molecule type" value="Genomic_DNA"/>
</dbReference>
<sequence>MDLSAPIVQIDIFSRFMLVTTAKKIFVCDTEREMYKQVGRKENGKALGSCFYNKYKSDNLESLEDFSKHKLFCTRPGLRMWQANFEGEVFYTQKYRNAIPYISEIMQFGDKNANLETEKVENQNGSFGKIFVFNENLLCVISSKNFYIIDPEKDDLVFSYFSPNEIDVRFVGNQIYIWNNHSGKLRVLNFYTFDDLLSNILRLKYYKMGMQLVIKYRDDVINWSKHSPHTKLLNNLKTEMAAVDEELLQDFNEVLQQIIDYEKEQLGVYLKEDDPKIGNINNDDSHSESDQEELSEELELMYKQYKLNEKMI</sequence>
<dbReference type="PANTHER" id="PTHR23287:SF18">
    <property type="entry name" value="BLOC-2 COMPLEX MEMBER HPS5"/>
    <property type="match status" value="1"/>
</dbReference>
<name>A0ABD2MHT6_9CUCU</name>